<dbReference type="EMBL" id="FTPD01000010">
    <property type="protein sequence ID" value="SIT54711.1"/>
    <property type="molecule type" value="Genomic_DNA"/>
</dbReference>
<dbReference type="AlphaFoldDB" id="A0A1R3V493"/>
<sequence>MTSNPIPADQLDETLAEVHTELEDGASADRIKQIANENPQFSAEILAFAAEWFASEGSDLSDDQMSVERTVSEHTVLLDRFWQLARPAAADPFENLPAEELQKMADRCRIDMAILRQLARGLIDETTIPGKLIAWLADATGARRADVWSHLSSNSIAAAADYFAPSGNRTGAKASFAEVIRSSDLSADDKQFWLAHLGA</sequence>
<dbReference type="RefSeq" id="WP_077376167.1">
    <property type="nucleotide sequence ID" value="NZ_FTPD01000010.1"/>
</dbReference>
<dbReference type="STRING" id="1631249.BQ8794_180055"/>
<gene>
    <name evidence="1" type="ORF">BQ8794_180055</name>
</gene>
<dbReference type="Proteomes" id="UP000188388">
    <property type="component" value="Unassembled WGS sequence"/>
</dbReference>
<evidence type="ECO:0000313" key="2">
    <source>
        <dbReference type="Proteomes" id="UP000188388"/>
    </source>
</evidence>
<keyword evidence="2" id="KW-1185">Reference proteome</keyword>
<organism evidence="1 2">
    <name type="scientific">Mesorhizobium prunaredense</name>
    <dbReference type="NCBI Taxonomy" id="1631249"/>
    <lineage>
        <taxon>Bacteria</taxon>
        <taxon>Pseudomonadati</taxon>
        <taxon>Pseudomonadota</taxon>
        <taxon>Alphaproteobacteria</taxon>
        <taxon>Hyphomicrobiales</taxon>
        <taxon>Phyllobacteriaceae</taxon>
        <taxon>Mesorhizobium</taxon>
    </lineage>
</organism>
<name>A0A1R3V493_9HYPH</name>
<proteinExistence type="predicted"/>
<accession>A0A1R3V493</accession>
<reference evidence="2" key="1">
    <citation type="submission" date="2017-01" db="EMBL/GenBank/DDBJ databases">
        <authorList>
            <person name="Brunel B."/>
        </authorList>
    </citation>
    <scope>NUCLEOTIDE SEQUENCE [LARGE SCALE GENOMIC DNA]</scope>
</reference>
<evidence type="ECO:0000313" key="1">
    <source>
        <dbReference type="EMBL" id="SIT54711.1"/>
    </source>
</evidence>
<protein>
    <submittedName>
        <fullName evidence="1">Uncharacterized protein</fullName>
    </submittedName>
</protein>